<reference evidence="1" key="2">
    <citation type="submission" date="2020-11" db="EMBL/GenBank/DDBJ databases">
        <authorList>
            <person name="McCartney M.A."/>
            <person name="Auch B."/>
            <person name="Kono T."/>
            <person name="Mallez S."/>
            <person name="Becker A."/>
            <person name="Gohl D.M."/>
            <person name="Silverstein K.A.T."/>
            <person name="Koren S."/>
            <person name="Bechman K.B."/>
            <person name="Herman A."/>
            <person name="Abrahante J.E."/>
            <person name="Garbe J."/>
        </authorList>
    </citation>
    <scope>NUCLEOTIDE SEQUENCE</scope>
    <source>
        <strain evidence="1">Duluth1</strain>
        <tissue evidence="1">Whole animal</tissue>
    </source>
</reference>
<proteinExistence type="predicted"/>
<dbReference type="AlphaFoldDB" id="A0A9D4G599"/>
<gene>
    <name evidence="1" type="ORF">DPMN_136160</name>
</gene>
<dbReference type="Proteomes" id="UP000828390">
    <property type="component" value="Unassembled WGS sequence"/>
</dbReference>
<name>A0A9D4G599_DREPO</name>
<organism evidence="1 2">
    <name type="scientific">Dreissena polymorpha</name>
    <name type="common">Zebra mussel</name>
    <name type="synonym">Mytilus polymorpha</name>
    <dbReference type="NCBI Taxonomy" id="45954"/>
    <lineage>
        <taxon>Eukaryota</taxon>
        <taxon>Metazoa</taxon>
        <taxon>Spiralia</taxon>
        <taxon>Lophotrochozoa</taxon>
        <taxon>Mollusca</taxon>
        <taxon>Bivalvia</taxon>
        <taxon>Autobranchia</taxon>
        <taxon>Heteroconchia</taxon>
        <taxon>Euheterodonta</taxon>
        <taxon>Imparidentia</taxon>
        <taxon>Neoheterodontei</taxon>
        <taxon>Myida</taxon>
        <taxon>Dreissenoidea</taxon>
        <taxon>Dreissenidae</taxon>
        <taxon>Dreissena</taxon>
    </lineage>
</organism>
<keyword evidence="2" id="KW-1185">Reference proteome</keyword>
<evidence type="ECO:0000313" key="1">
    <source>
        <dbReference type="EMBL" id="KAH3807812.1"/>
    </source>
</evidence>
<sequence length="247" mass="26420">MSPCLSTCLVSDWVQGSISGLNTSNSRSTHFIREWSMVFGFEPGTLLVKGDCSDRGSIAGTITYEASARCLSFQRALASNHGMSSIFDGSGVRITVRALALKTLEFAPTLTVLALKALDPGFKPGNDPGCETLSLSVRTESYGYGCSGSSAAINPAIFGSGAKTLTWIRLVLRQGLQTGIRYSLTGKIHRMGLKTKDLSFKKGGIRPGFATGILRLWFEPEPNRVSNLKSMACMASAQTGLERGIHS</sequence>
<dbReference type="EMBL" id="JAIWYP010000006">
    <property type="protein sequence ID" value="KAH3807812.1"/>
    <property type="molecule type" value="Genomic_DNA"/>
</dbReference>
<protein>
    <submittedName>
        <fullName evidence="1">Uncharacterized protein</fullName>
    </submittedName>
</protein>
<reference evidence="1" key="1">
    <citation type="journal article" date="2019" name="bioRxiv">
        <title>The Genome of the Zebra Mussel, Dreissena polymorpha: A Resource for Invasive Species Research.</title>
        <authorList>
            <person name="McCartney M.A."/>
            <person name="Auch B."/>
            <person name="Kono T."/>
            <person name="Mallez S."/>
            <person name="Zhang Y."/>
            <person name="Obille A."/>
            <person name="Becker A."/>
            <person name="Abrahante J.E."/>
            <person name="Garbe J."/>
            <person name="Badalamenti J.P."/>
            <person name="Herman A."/>
            <person name="Mangelson H."/>
            <person name="Liachko I."/>
            <person name="Sullivan S."/>
            <person name="Sone E.D."/>
            <person name="Koren S."/>
            <person name="Silverstein K.A.T."/>
            <person name="Beckman K.B."/>
            <person name="Gohl D.M."/>
        </authorList>
    </citation>
    <scope>NUCLEOTIDE SEQUENCE</scope>
    <source>
        <strain evidence="1">Duluth1</strain>
        <tissue evidence="1">Whole animal</tissue>
    </source>
</reference>
<evidence type="ECO:0000313" key="2">
    <source>
        <dbReference type="Proteomes" id="UP000828390"/>
    </source>
</evidence>
<comment type="caution">
    <text evidence="1">The sequence shown here is derived from an EMBL/GenBank/DDBJ whole genome shotgun (WGS) entry which is preliminary data.</text>
</comment>
<accession>A0A9D4G599</accession>